<keyword evidence="2" id="KW-1133">Transmembrane helix</keyword>
<dbReference type="EMBL" id="JALHLF010000024">
    <property type="protein sequence ID" value="MCJ2182748.1"/>
    <property type="molecule type" value="Genomic_DNA"/>
</dbReference>
<organism evidence="3 4">
    <name type="scientific">Novosphingobium organovorum</name>
    <dbReference type="NCBI Taxonomy" id="2930092"/>
    <lineage>
        <taxon>Bacteria</taxon>
        <taxon>Pseudomonadati</taxon>
        <taxon>Pseudomonadota</taxon>
        <taxon>Alphaproteobacteria</taxon>
        <taxon>Sphingomonadales</taxon>
        <taxon>Sphingomonadaceae</taxon>
        <taxon>Novosphingobium</taxon>
    </lineage>
</organism>
<keyword evidence="2" id="KW-0472">Membrane</keyword>
<sequence length="150" mass="15901">MTPILSTALDALVAFLIVLGGLFALIGSWGLAKLPALMTRLHGPTKATTLGVGAILVASMVWFPLHGGSFSSHELLITLFLFLSAPISANMIAKAYIHRRFRRCSAPEDVESDLPAPPGRGTDWATFGQHADAPADPSVSQNLQGPRQDA</sequence>
<dbReference type="Proteomes" id="UP001162881">
    <property type="component" value="Unassembled WGS sequence"/>
</dbReference>
<dbReference type="NCBIfam" id="NF009316">
    <property type="entry name" value="PRK12674.1-5"/>
    <property type="match status" value="1"/>
</dbReference>
<dbReference type="InterPro" id="IPR005133">
    <property type="entry name" value="PhaG_MnhG_YufB"/>
</dbReference>
<feature type="transmembrane region" description="Helical" evidence="2">
    <location>
        <begin position="44"/>
        <end position="63"/>
    </location>
</feature>
<evidence type="ECO:0000256" key="2">
    <source>
        <dbReference type="SAM" id="Phobius"/>
    </source>
</evidence>
<gene>
    <name evidence="3" type="ORF">MTR62_08595</name>
</gene>
<dbReference type="PANTHER" id="PTHR34703">
    <property type="entry name" value="ANTIPORTER SUBUNIT MNHG2-RELATED"/>
    <property type="match status" value="1"/>
</dbReference>
<keyword evidence="4" id="KW-1185">Reference proteome</keyword>
<keyword evidence="2" id="KW-0812">Transmembrane</keyword>
<evidence type="ECO:0000313" key="4">
    <source>
        <dbReference type="Proteomes" id="UP001162881"/>
    </source>
</evidence>
<accession>A0ABT0BD18</accession>
<proteinExistence type="predicted"/>
<evidence type="ECO:0000313" key="3">
    <source>
        <dbReference type="EMBL" id="MCJ2182748.1"/>
    </source>
</evidence>
<feature type="transmembrane region" description="Helical" evidence="2">
    <location>
        <begin position="75"/>
        <end position="93"/>
    </location>
</feature>
<feature type="compositionally biased region" description="Polar residues" evidence="1">
    <location>
        <begin position="138"/>
        <end position="150"/>
    </location>
</feature>
<feature type="region of interest" description="Disordered" evidence="1">
    <location>
        <begin position="107"/>
        <end position="150"/>
    </location>
</feature>
<comment type="caution">
    <text evidence="3">The sequence shown here is derived from an EMBL/GenBank/DDBJ whole genome shotgun (WGS) entry which is preliminary data.</text>
</comment>
<dbReference type="NCBIfam" id="TIGR01300">
    <property type="entry name" value="CPA3_mnhG_phaG"/>
    <property type="match status" value="1"/>
</dbReference>
<feature type="transmembrane region" description="Helical" evidence="2">
    <location>
        <begin position="12"/>
        <end position="32"/>
    </location>
</feature>
<dbReference type="PANTHER" id="PTHR34703:SF1">
    <property type="entry name" value="ANTIPORTER SUBUNIT MNHG2-RELATED"/>
    <property type="match status" value="1"/>
</dbReference>
<evidence type="ECO:0000256" key="1">
    <source>
        <dbReference type="SAM" id="MobiDB-lite"/>
    </source>
</evidence>
<dbReference type="Pfam" id="PF03334">
    <property type="entry name" value="PhaG_MnhG_YufB"/>
    <property type="match status" value="1"/>
</dbReference>
<protein>
    <submittedName>
        <fullName evidence="3">Na+/H+ antiporter subunit G</fullName>
    </submittedName>
</protein>
<name>A0ABT0BD18_9SPHN</name>
<dbReference type="RefSeq" id="WP_244019029.1">
    <property type="nucleotide sequence ID" value="NZ_JALHLF010000024.1"/>
</dbReference>
<reference evidence="3" key="1">
    <citation type="submission" date="2022-03" db="EMBL/GenBank/DDBJ databases">
        <title>Identification of a novel bacterium isolated from mangrove sediments.</title>
        <authorList>
            <person name="Pan X."/>
        </authorList>
    </citation>
    <scope>NUCLEOTIDE SEQUENCE</scope>
    <source>
        <strain evidence="3">B1949</strain>
    </source>
</reference>